<evidence type="ECO:0000256" key="2">
    <source>
        <dbReference type="ARBA" id="ARBA00007482"/>
    </source>
</evidence>
<dbReference type="RefSeq" id="WP_085795551.1">
    <property type="nucleotide sequence ID" value="NZ_FWFO01000001.1"/>
</dbReference>
<evidence type="ECO:0000256" key="1">
    <source>
        <dbReference type="ARBA" id="ARBA00001946"/>
    </source>
</evidence>
<accession>A0A1Y5SFZ0</accession>
<comment type="function">
    <text evidence="8">Acts on ADP-mannose and ADP-glucose as well as ADP-ribose. Prevents glycogen biosynthesis. The reaction catalyzed by this enzyme is a limiting step of the gluconeogenic process.</text>
</comment>
<dbReference type="InterPro" id="IPR020084">
    <property type="entry name" value="NUDIX_hydrolase_CS"/>
</dbReference>
<gene>
    <name evidence="16" type="primary">nudF_1</name>
    <name evidence="16" type="ORF">TRL7639_02027</name>
</gene>
<keyword evidence="6 16" id="KW-0378">Hydrolase</keyword>
<dbReference type="InterPro" id="IPR004385">
    <property type="entry name" value="NDP_pyrophosphatase"/>
</dbReference>
<evidence type="ECO:0000256" key="3">
    <source>
        <dbReference type="ARBA" id="ARBA00012453"/>
    </source>
</evidence>
<keyword evidence="7 13" id="KW-0460">Magnesium</keyword>
<feature type="binding site" evidence="13">
    <location>
        <position position="261"/>
    </location>
    <ligand>
        <name>Mg(2+)</name>
        <dbReference type="ChEBI" id="CHEBI:18420"/>
        <label>1</label>
    </ligand>
</feature>
<comment type="cofactor">
    <cofactor evidence="1 13">
        <name>Mg(2+)</name>
        <dbReference type="ChEBI" id="CHEBI:18420"/>
    </cofactor>
</comment>
<evidence type="ECO:0000313" key="16">
    <source>
        <dbReference type="EMBL" id="SLN39549.1"/>
    </source>
</evidence>
<keyword evidence="17" id="KW-1185">Reference proteome</keyword>
<evidence type="ECO:0000256" key="7">
    <source>
        <dbReference type="ARBA" id="ARBA00022842"/>
    </source>
</evidence>
<proteinExistence type="inferred from homology"/>
<sequence length="373" mass="41641">MSDLFFYGTLRYVPLLELVLDRPADHINLTQAELHGYGAYAVKDQIFPMVDKGEGRVTHGLLVQGLTPEDIDRLIYYEGGFDYDLHRLPLRTASGEMVEAEVFIPAPGLWEPSTPWSLDDWAADWGELTVLAAEEVMSHYGSLPASDIVPRFPAIRMRAQGRLAARRREVSKDWDISKDVVVRSHKRPYLGYFTMEEATLQHRRFDGSMGPELSRSALINGHASVILPYDPVRDCVLVIEQFRAPAFFIGDPNPWLIEAVAGMVDPGESPEDAARRETREEANVEVTELFSAGDGYSSSGSSAEFLHLFVGIADLSAPASTGGLATEGEDIRSHIIPYTEFMDRLDQGKLKNVPLISIANWLGRNHDRLRKDI</sequence>
<dbReference type="Gene3D" id="3.90.79.10">
    <property type="entry name" value="Nucleoside Triphosphate Pyrophosphohydrolase"/>
    <property type="match status" value="1"/>
</dbReference>
<feature type="domain" description="Nudix hydrolase" evidence="15">
    <location>
        <begin position="219"/>
        <end position="358"/>
    </location>
</feature>
<comment type="similarity">
    <text evidence="2">Belongs to the Nudix hydrolase family. NudF subfamily.</text>
</comment>
<dbReference type="CDD" id="cd06661">
    <property type="entry name" value="GGCT_like"/>
    <property type="match status" value="1"/>
</dbReference>
<comment type="catalytic activity">
    <reaction evidence="12">
        <text>ADP-D-ribose + H2O = D-ribose 5-phosphate + AMP + 2 H(+)</text>
        <dbReference type="Rhea" id="RHEA:10412"/>
        <dbReference type="ChEBI" id="CHEBI:15377"/>
        <dbReference type="ChEBI" id="CHEBI:15378"/>
        <dbReference type="ChEBI" id="CHEBI:57967"/>
        <dbReference type="ChEBI" id="CHEBI:78346"/>
        <dbReference type="ChEBI" id="CHEBI:456215"/>
        <dbReference type="EC" id="3.6.1.13"/>
    </reaction>
</comment>
<dbReference type="InterPro" id="IPR015797">
    <property type="entry name" value="NUDIX_hydrolase-like_dom_sf"/>
</dbReference>
<evidence type="ECO:0000259" key="15">
    <source>
        <dbReference type="PROSITE" id="PS51462"/>
    </source>
</evidence>
<evidence type="ECO:0000256" key="8">
    <source>
        <dbReference type="ARBA" id="ARBA00025164"/>
    </source>
</evidence>
<feature type="binding site" evidence="13">
    <location>
        <position position="329"/>
    </location>
    <ligand>
        <name>Mg(2+)</name>
        <dbReference type="ChEBI" id="CHEBI:18420"/>
        <label>1</label>
    </ligand>
</feature>
<evidence type="ECO:0000313" key="17">
    <source>
        <dbReference type="Proteomes" id="UP000193077"/>
    </source>
</evidence>
<dbReference type="EMBL" id="FWFO01000001">
    <property type="protein sequence ID" value="SLN39549.1"/>
    <property type="molecule type" value="Genomic_DNA"/>
</dbReference>
<dbReference type="PANTHER" id="PTHR11839:SF5">
    <property type="entry name" value="ADP-RIBOSE PYROPHOSPHATASE"/>
    <property type="match status" value="1"/>
</dbReference>
<reference evidence="16 17" key="1">
    <citation type="submission" date="2017-03" db="EMBL/GenBank/DDBJ databases">
        <authorList>
            <person name="Afonso C.L."/>
            <person name="Miller P.J."/>
            <person name="Scott M.A."/>
            <person name="Spackman E."/>
            <person name="Goraichik I."/>
            <person name="Dimitrov K.M."/>
            <person name="Suarez D.L."/>
            <person name="Swayne D.E."/>
        </authorList>
    </citation>
    <scope>NUCLEOTIDE SEQUENCE [LARGE SCALE GENOMIC DNA]</scope>
    <source>
        <strain evidence="16 17">CECT 7639</strain>
    </source>
</reference>
<dbReference type="GO" id="GO:0005829">
    <property type="term" value="C:cytosol"/>
    <property type="evidence" value="ECO:0007669"/>
    <property type="project" value="TreeGrafter"/>
</dbReference>
<evidence type="ECO:0000256" key="5">
    <source>
        <dbReference type="ARBA" id="ARBA00022723"/>
    </source>
</evidence>
<evidence type="ECO:0000256" key="12">
    <source>
        <dbReference type="ARBA" id="ARBA00049546"/>
    </source>
</evidence>
<dbReference type="NCBIfam" id="TIGR00052">
    <property type="entry name" value="nudix-type nucleoside diphosphatase, YffH/AdpP family"/>
    <property type="match status" value="1"/>
</dbReference>
<dbReference type="GO" id="GO:0006753">
    <property type="term" value="P:nucleoside phosphate metabolic process"/>
    <property type="evidence" value="ECO:0007669"/>
    <property type="project" value="TreeGrafter"/>
</dbReference>
<evidence type="ECO:0000256" key="9">
    <source>
        <dbReference type="ARBA" id="ARBA00030162"/>
    </source>
</evidence>
<dbReference type="GO" id="GO:0047631">
    <property type="term" value="F:ADP-ribose diphosphatase activity"/>
    <property type="evidence" value="ECO:0007669"/>
    <property type="project" value="UniProtKB-EC"/>
</dbReference>
<dbReference type="OrthoDB" id="5292471at2"/>
<dbReference type="PROSITE" id="PS51462">
    <property type="entry name" value="NUDIX"/>
    <property type="match status" value="1"/>
</dbReference>
<dbReference type="InterPro" id="IPR009288">
    <property type="entry name" value="AIG2-like_dom"/>
</dbReference>
<dbReference type="InterPro" id="IPR000086">
    <property type="entry name" value="NUDIX_hydrolase_dom"/>
</dbReference>
<dbReference type="GO" id="GO:0019144">
    <property type="term" value="F:ADP-sugar diphosphatase activity"/>
    <property type="evidence" value="ECO:0007669"/>
    <property type="project" value="TreeGrafter"/>
</dbReference>
<evidence type="ECO:0000256" key="10">
    <source>
        <dbReference type="ARBA" id="ARBA00030308"/>
    </source>
</evidence>
<dbReference type="Pfam" id="PF00293">
    <property type="entry name" value="NUDIX"/>
    <property type="match status" value="1"/>
</dbReference>
<keyword evidence="5 13" id="KW-0479">Metal-binding</keyword>
<dbReference type="Pfam" id="PF06094">
    <property type="entry name" value="GGACT"/>
    <property type="match status" value="1"/>
</dbReference>
<evidence type="ECO:0000256" key="6">
    <source>
        <dbReference type="ARBA" id="ARBA00022801"/>
    </source>
</evidence>
<dbReference type="EC" id="3.6.1.13" evidence="3"/>
<dbReference type="CDD" id="cd24155">
    <property type="entry name" value="NUDIX_ADPRase"/>
    <property type="match status" value="1"/>
</dbReference>
<dbReference type="InterPro" id="IPR036568">
    <property type="entry name" value="GGCT-like_sf"/>
</dbReference>
<evidence type="ECO:0000256" key="14">
    <source>
        <dbReference type="PIRSR" id="PIRSR604385-3"/>
    </source>
</evidence>
<dbReference type="InterPro" id="IPR013024">
    <property type="entry name" value="GGCT-like"/>
</dbReference>
<feature type="binding site" evidence="13">
    <location>
        <position position="281"/>
    </location>
    <ligand>
        <name>Mg(2+)</name>
        <dbReference type="ChEBI" id="CHEBI:18420"/>
        <label>1</label>
    </ligand>
</feature>
<dbReference type="SUPFAM" id="SSF55811">
    <property type="entry name" value="Nudix"/>
    <property type="match status" value="1"/>
</dbReference>
<protein>
    <recommendedName>
        <fullName evidence="4">ADP-ribose pyrophosphatase</fullName>
        <ecNumber evidence="3">3.6.1.13</ecNumber>
    </recommendedName>
    <alternativeName>
        <fullName evidence="9">ADP-ribose diphosphatase</fullName>
    </alternativeName>
    <alternativeName>
        <fullName evidence="11">ADP-ribose phosphohydrolase</fullName>
    </alternativeName>
    <alternativeName>
        <fullName evidence="10">Adenosine diphosphoribose pyrophosphatase</fullName>
    </alternativeName>
</protein>
<name>A0A1Y5SFZ0_9RHOB</name>
<dbReference type="PROSITE" id="PS00893">
    <property type="entry name" value="NUDIX_BOX"/>
    <property type="match status" value="1"/>
</dbReference>
<evidence type="ECO:0000256" key="11">
    <source>
        <dbReference type="ARBA" id="ARBA00033056"/>
    </source>
</evidence>
<dbReference type="GO" id="GO:0019693">
    <property type="term" value="P:ribose phosphate metabolic process"/>
    <property type="evidence" value="ECO:0007669"/>
    <property type="project" value="TreeGrafter"/>
</dbReference>
<dbReference type="Proteomes" id="UP000193077">
    <property type="component" value="Unassembled WGS sequence"/>
</dbReference>
<dbReference type="SUPFAM" id="SSF110857">
    <property type="entry name" value="Gamma-glutamyl cyclotransferase-like"/>
    <property type="match status" value="1"/>
</dbReference>
<dbReference type="PANTHER" id="PTHR11839">
    <property type="entry name" value="UDP/ADP-SUGAR PYROPHOSPHATASE"/>
    <property type="match status" value="1"/>
</dbReference>
<feature type="short sequence motif" description="Nudix box" evidence="14">
    <location>
        <begin position="262"/>
        <end position="284"/>
    </location>
</feature>
<dbReference type="Gene3D" id="3.10.490.10">
    <property type="entry name" value="Gamma-glutamyl cyclotransferase-like"/>
    <property type="match status" value="1"/>
</dbReference>
<organism evidence="16 17">
    <name type="scientific">Falsiruegeria litorea R37</name>
    <dbReference type="NCBI Taxonomy" id="1200284"/>
    <lineage>
        <taxon>Bacteria</taxon>
        <taxon>Pseudomonadati</taxon>
        <taxon>Pseudomonadota</taxon>
        <taxon>Alphaproteobacteria</taxon>
        <taxon>Rhodobacterales</taxon>
        <taxon>Roseobacteraceae</taxon>
        <taxon>Falsiruegeria</taxon>
    </lineage>
</organism>
<dbReference type="GO" id="GO:0046872">
    <property type="term" value="F:metal ion binding"/>
    <property type="evidence" value="ECO:0007669"/>
    <property type="project" value="UniProtKB-KW"/>
</dbReference>
<evidence type="ECO:0000256" key="13">
    <source>
        <dbReference type="PIRSR" id="PIRSR604385-2"/>
    </source>
</evidence>
<feature type="binding site" evidence="13">
    <location>
        <position position="277"/>
    </location>
    <ligand>
        <name>Mg(2+)</name>
        <dbReference type="ChEBI" id="CHEBI:18420"/>
        <label>1</label>
    </ligand>
</feature>
<evidence type="ECO:0000256" key="4">
    <source>
        <dbReference type="ARBA" id="ARBA00013297"/>
    </source>
</evidence>
<dbReference type="AlphaFoldDB" id="A0A1Y5SFZ0"/>